<comment type="similarity">
    <text evidence="1">Belongs to the ATG14 family.</text>
</comment>
<dbReference type="PANTHER" id="PTHR15157:SF13">
    <property type="entry name" value="AUTOPHAGY-RELATED PROTEIN 14"/>
    <property type="match status" value="1"/>
</dbReference>
<organism evidence="6 7">
    <name type="scientific">Extremus antarcticus</name>
    <dbReference type="NCBI Taxonomy" id="702011"/>
    <lineage>
        <taxon>Eukaryota</taxon>
        <taxon>Fungi</taxon>
        <taxon>Dikarya</taxon>
        <taxon>Ascomycota</taxon>
        <taxon>Pezizomycotina</taxon>
        <taxon>Dothideomycetes</taxon>
        <taxon>Dothideomycetidae</taxon>
        <taxon>Mycosphaerellales</taxon>
        <taxon>Extremaceae</taxon>
        <taxon>Extremus</taxon>
    </lineage>
</organism>
<feature type="coiled-coil region" evidence="4">
    <location>
        <begin position="89"/>
        <end position="116"/>
    </location>
</feature>
<keyword evidence="3 4" id="KW-0175">Coiled coil</keyword>
<name>A0AAJ0DI26_9PEZI</name>
<dbReference type="PANTHER" id="PTHR15157">
    <property type="entry name" value="UV RADIATION RESISTANCE-ASSOCIATED GENE PROTEIN"/>
    <property type="match status" value="1"/>
</dbReference>
<evidence type="ECO:0000313" key="6">
    <source>
        <dbReference type="EMBL" id="KAK3054455.1"/>
    </source>
</evidence>
<evidence type="ECO:0000256" key="2">
    <source>
        <dbReference type="ARBA" id="ARBA00013807"/>
    </source>
</evidence>
<dbReference type="GO" id="GO:0035493">
    <property type="term" value="P:SNARE complex assembly"/>
    <property type="evidence" value="ECO:0007669"/>
    <property type="project" value="TreeGrafter"/>
</dbReference>
<feature type="compositionally biased region" description="Low complexity" evidence="5">
    <location>
        <begin position="392"/>
        <end position="405"/>
    </location>
</feature>
<dbReference type="EMBL" id="JAWDJX010000012">
    <property type="protein sequence ID" value="KAK3054455.1"/>
    <property type="molecule type" value="Genomic_DNA"/>
</dbReference>
<gene>
    <name evidence="6" type="ORF">LTR09_004724</name>
</gene>
<evidence type="ECO:0000256" key="3">
    <source>
        <dbReference type="ARBA" id="ARBA00023054"/>
    </source>
</evidence>
<evidence type="ECO:0000313" key="7">
    <source>
        <dbReference type="Proteomes" id="UP001271007"/>
    </source>
</evidence>
<evidence type="ECO:0000256" key="1">
    <source>
        <dbReference type="ARBA" id="ARBA00009574"/>
    </source>
</evidence>
<keyword evidence="7" id="KW-1185">Reference proteome</keyword>
<proteinExistence type="inferred from homology"/>
<dbReference type="GO" id="GO:0005768">
    <property type="term" value="C:endosome"/>
    <property type="evidence" value="ECO:0007669"/>
    <property type="project" value="TreeGrafter"/>
</dbReference>
<dbReference type="Pfam" id="PF10186">
    <property type="entry name" value="ATG14"/>
    <property type="match status" value="1"/>
</dbReference>
<dbReference type="GO" id="GO:0000323">
    <property type="term" value="C:lytic vacuole"/>
    <property type="evidence" value="ECO:0007669"/>
    <property type="project" value="TreeGrafter"/>
</dbReference>
<evidence type="ECO:0000256" key="4">
    <source>
        <dbReference type="SAM" id="Coils"/>
    </source>
</evidence>
<evidence type="ECO:0000256" key="5">
    <source>
        <dbReference type="SAM" id="MobiDB-lite"/>
    </source>
</evidence>
<sequence length="534" mass="59338">MTMECDICRRTFDKKRQPLCTSCVAATLYTPRVEQAAALLGREKAHTHVEAVLRPGNDGIIAALPEDADYDAIENGVKSHSFERANIEKQATDTRIKNITAKAEQLRQQIEQYNAFTVKRNEDNAQRKTETAAERAKIQKQHVRAVEPLEAAIRKAGHRLNKVHGRTAEAREYICKAESTLSGLRKVKDRDGRSLYWLDGLPIPDLRDINGGNGRMGVGTFNTSDGSKQLAEPYEVISASLDNISRLVGLTCHYLSVRLPAEIILPHNDFPHAAILPIDSSYRVDDVRYPTSSSSQLLKSDASRPLQKDFSRPRLLQLDRPFPQLQKDDPKAAALFREGLVLLAYDIAWLCRSQGVDTETTFDDICEIGRNLYKLLPSDTVVTRPSLLRNLTSATNKTTTSAADTPDSQPRFGSHSHSSSRRSLAGHQGVALFGSGSSWDVSVHKLTDQLKSYLRREAQRAEWDIIDTQEWDEELEVERPVLVGGTRRSLDAKGPAMSVMTVKPSDDEALPRVTEAAKGNSGWMKVRGRGGETS</sequence>
<protein>
    <recommendedName>
        <fullName evidence="2">Autophagy-related protein 14</fullName>
    </recommendedName>
</protein>
<dbReference type="GO" id="GO:0032991">
    <property type="term" value="C:protein-containing complex"/>
    <property type="evidence" value="ECO:0007669"/>
    <property type="project" value="UniProtKB-ARBA"/>
</dbReference>
<dbReference type="InterPro" id="IPR018791">
    <property type="entry name" value="UV_resistance/autophagy_Atg14"/>
</dbReference>
<comment type="caution">
    <text evidence="6">The sequence shown here is derived from an EMBL/GenBank/DDBJ whole genome shotgun (WGS) entry which is preliminary data.</text>
</comment>
<dbReference type="Proteomes" id="UP001271007">
    <property type="component" value="Unassembled WGS sequence"/>
</dbReference>
<dbReference type="GO" id="GO:0000149">
    <property type="term" value="F:SNARE binding"/>
    <property type="evidence" value="ECO:0007669"/>
    <property type="project" value="TreeGrafter"/>
</dbReference>
<dbReference type="AlphaFoldDB" id="A0AAJ0DI26"/>
<reference evidence="6" key="1">
    <citation type="submission" date="2023-04" db="EMBL/GenBank/DDBJ databases">
        <title>Black Yeasts Isolated from many extreme environments.</title>
        <authorList>
            <person name="Coleine C."/>
            <person name="Stajich J.E."/>
            <person name="Selbmann L."/>
        </authorList>
    </citation>
    <scope>NUCLEOTIDE SEQUENCE</scope>
    <source>
        <strain evidence="6">CCFEE 5312</strain>
    </source>
</reference>
<accession>A0AAJ0DI26</accession>
<feature type="region of interest" description="Disordered" evidence="5">
    <location>
        <begin position="392"/>
        <end position="421"/>
    </location>
</feature>